<dbReference type="InterPro" id="IPR000620">
    <property type="entry name" value="EamA_dom"/>
</dbReference>
<dbReference type="InterPro" id="IPR050638">
    <property type="entry name" value="AA-Vitamin_Transporters"/>
</dbReference>
<reference evidence="8 9" key="1">
    <citation type="submission" date="2019-10" db="EMBL/GenBank/DDBJ databases">
        <title>Rubrobacter sp nov SCSIO 52090 isolated from a deep-sea sediment in the South China Sea.</title>
        <authorList>
            <person name="Chen R.W."/>
        </authorList>
    </citation>
    <scope>NUCLEOTIDE SEQUENCE [LARGE SCALE GENOMIC DNA]</scope>
    <source>
        <strain evidence="8 9">SCSIO 52909</strain>
    </source>
</reference>
<evidence type="ECO:0000313" key="8">
    <source>
        <dbReference type="EMBL" id="QIN83757.1"/>
    </source>
</evidence>
<dbReference type="SUPFAM" id="SSF103481">
    <property type="entry name" value="Multidrug resistance efflux transporter EmrE"/>
    <property type="match status" value="2"/>
</dbReference>
<dbReference type="PANTHER" id="PTHR32322">
    <property type="entry name" value="INNER MEMBRANE TRANSPORTER"/>
    <property type="match status" value="1"/>
</dbReference>
<evidence type="ECO:0000313" key="9">
    <source>
        <dbReference type="Proteomes" id="UP000501452"/>
    </source>
</evidence>
<evidence type="ECO:0000256" key="6">
    <source>
        <dbReference type="SAM" id="Phobius"/>
    </source>
</evidence>
<evidence type="ECO:0000256" key="3">
    <source>
        <dbReference type="ARBA" id="ARBA00022692"/>
    </source>
</evidence>
<gene>
    <name evidence="8" type="ORF">GBA63_14780</name>
</gene>
<feature type="transmembrane region" description="Helical" evidence="6">
    <location>
        <begin position="129"/>
        <end position="148"/>
    </location>
</feature>
<feature type="transmembrane region" description="Helical" evidence="6">
    <location>
        <begin position="219"/>
        <end position="235"/>
    </location>
</feature>
<keyword evidence="9" id="KW-1185">Reference proteome</keyword>
<feature type="transmembrane region" description="Helical" evidence="6">
    <location>
        <begin position="194"/>
        <end position="213"/>
    </location>
</feature>
<keyword evidence="4 6" id="KW-1133">Transmembrane helix</keyword>
<feature type="transmembrane region" description="Helical" evidence="6">
    <location>
        <begin position="99"/>
        <end position="117"/>
    </location>
</feature>
<name>A0A6G8QBV2_9ACTN</name>
<comment type="similarity">
    <text evidence="2">Belongs to the EamA transporter family.</text>
</comment>
<dbReference type="EMBL" id="CP045119">
    <property type="protein sequence ID" value="QIN83757.1"/>
    <property type="molecule type" value="Genomic_DNA"/>
</dbReference>
<keyword evidence="3 6" id="KW-0812">Transmembrane</keyword>
<feature type="domain" description="EamA" evidence="7">
    <location>
        <begin position="100"/>
        <end position="235"/>
    </location>
</feature>
<dbReference type="AlphaFoldDB" id="A0A6G8QBV2"/>
<sequence length="237" mass="24563">MLRLLEPKSRLSKKDLLPMAALGCFGVATAQTGFTFGVSLAGAASTGLIFATAPVWGLLLGSLLGLERPTTRNVLGVGLSVAGVAAIVSEGLGSGNTNLLGDGLVLMAAVCVGAYAVLSMPLLERHSPLAVATYPVLFGTPMLLLLSSPQLVGMRWGEVGVWPLLAVGYAAVFATAFAFAAWQRGISRVGANRVLVYQYLITLVGVTSGVVFFGETLGWNKIIGGAVILLGIYLARR</sequence>
<dbReference type="GO" id="GO:0016020">
    <property type="term" value="C:membrane"/>
    <property type="evidence" value="ECO:0007669"/>
    <property type="project" value="UniProtKB-SubCell"/>
</dbReference>
<organism evidence="8 9">
    <name type="scientific">Rubrobacter tropicus</name>
    <dbReference type="NCBI Taxonomy" id="2653851"/>
    <lineage>
        <taxon>Bacteria</taxon>
        <taxon>Bacillati</taxon>
        <taxon>Actinomycetota</taxon>
        <taxon>Rubrobacteria</taxon>
        <taxon>Rubrobacterales</taxon>
        <taxon>Rubrobacteraceae</taxon>
        <taxon>Rubrobacter</taxon>
    </lineage>
</organism>
<protein>
    <submittedName>
        <fullName evidence="8">EamA family transporter</fullName>
    </submittedName>
</protein>
<dbReference type="Proteomes" id="UP000501452">
    <property type="component" value="Chromosome"/>
</dbReference>
<dbReference type="KEGG" id="rub:GBA63_14780"/>
<proteinExistence type="inferred from homology"/>
<keyword evidence="5 6" id="KW-0472">Membrane</keyword>
<evidence type="ECO:0000259" key="7">
    <source>
        <dbReference type="Pfam" id="PF00892"/>
    </source>
</evidence>
<comment type="subcellular location">
    <subcellularLocation>
        <location evidence="1">Membrane</location>
        <topology evidence="1">Multi-pass membrane protein</topology>
    </subcellularLocation>
</comment>
<feature type="transmembrane region" description="Helical" evidence="6">
    <location>
        <begin position="73"/>
        <end position="93"/>
    </location>
</feature>
<dbReference type="PANTHER" id="PTHR32322:SF9">
    <property type="entry name" value="AMINO-ACID METABOLITE EFFLUX PUMP-RELATED"/>
    <property type="match status" value="1"/>
</dbReference>
<accession>A0A6G8QBV2</accession>
<evidence type="ECO:0000256" key="2">
    <source>
        <dbReference type="ARBA" id="ARBA00007362"/>
    </source>
</evidence>
<feature type="transmembrane region" description="Helical" evidence="6">
    <location>
        <begin position="40"/>
        <end position="66"/>
    </location>
</feature>
<evidence type="ECO:0000256" key="4">
    <source>
        <dbReference type="ARBA" id="ARBA00022989"/>
    </source>
</evidence>
<feature type="transmembrane region" description="Helical" evidence="6">
    <location>
        <begin position="160"/>
        <end position="182"/>
    </location>
</feature>
<evidence type="ECO:0000256" key="5">
    <source>
        <dbReference type="ARBA" id="ARBA00023136"/>
    </source>
</evidence>
<dbReference type="Pfam" id="PF00892">
    <property type="entry name" value="EamA"/>
    <property type="match status" value="2"/>
</dbReference>
<dbReference type="InterPro" id="IPR037185">
    <property type="entry name" value="EmrE-like"/>
</dbReference>
<evidence type="ECO:0000256" key="1">
    <source>
        <dbReference type="ARBA" id="ARBA00004141"/>
    </source>
</evidence>
<feature type="domain" description="EamA" evidence="7">
    <location>
        <begin position="6"/>
        <end position="88"/>
    </location>
</feature>